<dbReference type="EMBL" id="BOMS01000027">
    <property type="protein sequence ID" value="GIE66148.1"/>
    <property type="molecule type" value="Genomic_DNA"/>
</dbReference>
<comment type="caution">
    <text evidence="2">The sequence shown here is derived from an EMBL/GenBank/DDBJ whole genome shotgun (WGS) entry which is preliminary data.</text>
</comment>
<dbReference type="InterPro" id="IPR009339">
    <property type="entry name" value="DUF998"/>
</dbReference>
<feature type="transmembrane region" description="Helical" evidence="1">
    <location>
        <begin position="6"/>
        <end position="26"/>
    </location>
</feature>
<evidence type="ECO:0000313" key="2">
    <source>
        <dbReference type="EMBL" id="GIE66148.1"/>
    </source>
</evidence>
<feature type="transmembrane region" description="Helical" evidence="1">
    <location>
        <begin position="145"/>
        <end position="170"/>
    </location>
</feature>
<dbReference type="RefSeq" id="WP_203824992.1">
    <property type="nucleotide sequence ID" value="NZ_BAAATY010000004.1"/>
</dbReference>
<proteinExistence type="predicted"/>
<organism evidence="2 3">
    <name type="scientific">Actinoplanes palleronii</name>
    <dbReference type="NCBI Taxonomy" id="113570"/>
    <lineage>
        <taxon>Bacteria</taxon>
        <taxon>Bacillati</taxon>
        <taxon>Actinomycetota</taxon>
        <taxon>Actinomycetes</taxon>
        <taxon>Micromonosporales</taxon>
        <taxon>Micromonosporaceae</taxon>
        <taxon>Actinoplanes</taxon>
    </lineage>
</organism>
<evidence type="ECO:0000313" key="3">
    <source>
        <dbReference type="Proteomes" id="UP000624709"/>
    </source>
</evidence>
<reference evidence="2 3" key="1">
    <citation type="submission" date="2021-01" db="EMBL/GenBank/DDBJ databases">
        <title>Whole genome shotgun sequence of Actinoplanes palleronii NBRC 14916.</title>
        <authorList>
            <person name="Komaki H."/>
            <person name="Tamura T."/>
        </authorList>
    </citation>
    <scope>NUCLEOTIDE SEQUENCE [LARGE SCALE GENOMIC DNA]</scope>
    <source>
        <strain evidence="2 3">NBRC 14916</strain>
    </source>
</reference>
<evidence type="ECO:0000256" key="1">
    <source>
        <dbReference type="SAM" id="Phobius"/>
    </source>
</evidence>
<dbReference type="Proteomes" id="UP000624709">
    <property type="component" value="Unassembled WGS sequence"/>
</dbReference>
<name>A0ABQ4B657_9ACTN</name>
<feature type="transmembrane region" description="Helical" evidence="1">
    <location>
        <begin position="182"/>
        <end position="201"/>
    </location>
</feature>
<dbReference type="Pfam" id="PF06197">
    <property type="entry name" value="DUF998"/>
    <property type="match status" value="1"/>
</dbReference>
<protein>
    <submittedName>
        <fullName evidence="2">Membrane protein</fullName>
    </submittedName>
</protein>
<feature type="transmembrane region" description="Helical" evidence="1">
    <location>
        <begin position="114"/>
        <end position="133"/>
    </location>
</feature>
<keyword evidence="1" id="KW-0812">Transmembrane</keyword>
<keyword evidence="1" id="KW-1133">Transmembrane helix</keyword>
<gene>
    <name evidence="2" type="ORF">Apa02nite_022560</name>
</gene>
<keyword evidence="1" id="KW-0472">Membrane</keyword>
<accession>A0ABQ4B657</accession>
<sequence length="203" mass="21432">MSGSLLAVTAVVLLLAYLAIFVALHLRGTGHHPIRDAVSDYGVGRTAGQFRAAVLANSLGILALTGALAVELGHDPLSTGDYVILLLIPATRLALAFFPTDVEGTPVTATGRIHLLLAVASFTFVYLSVANLTPPLTGHPAWSSLGAVLVTLKWIAAAGLAAVVVTMVVPSLRQVFGLAERVYLLSTNLWFFLVALFLTIWTF</sequence>
<keyword evidence="3" id="KW-1185">Reference proteome</keyword>
<feature type="transmembrane region" description="Helical" evidence="1">
    <location>
        <begin position="82"/>
        <end position="102"/>
    </location>
</feature>
<feature type="transmembrane region" description="Helical" evidence="1">
    <location>
        <begin position="52"/>
        <end position="70"/>
    </location>
</feature>